<evidence type="ECO:0000256" key="1">
    <source>
        <dbReference type="SAM" id="MobiDB-lite"/>
    </source>
</evidence>
<reference evidence="2" key="1">
    <citation type="submission" date="2019-12" db="EMBL/GenBank/DDBJ databases">
        <title>Genome sequencing and annotation of Brassica cretica.</title>
        <authorList>
            <person name="Studholme D.J."/>
            <person name="Sarris P.F."/>
        </authorList>
    </citation>
    <scope>NUCLEOTIDE SEQUENCE</scope>
    <source>
        <strain evidence="2">PFS-001/15</strain>
        <tissue evidence="2">Leaf</tissue>
    </source>
</reference>
<comment type="caution">
    <text evidence="2">The sequence shown here is derived from an EMBL/GenBank/DDBJ whole genome shotgun (WGS) entry which is preliminary data.</text>
</comment>
<protein>
    <submittedName>
        <fullName evidence="2">Uncharacterized protein</fullName>
    </submittedName>
</protein>
<gene>
    <name evidence="2" type="ORF">F2Q68_00018821</name>
</gene>
<accession>A0A8S9FNX7</accession>
<feature type="region of interest" description="Disordered" evidence="1">
    <location>
        <begin position="188"/>
        <end position="212"/>
    </location>
</feature>
<dbReference type="Proteomes" id="UP000712281">
    <property type="component" value="Unassembled WGS sequence"/>
</dbReference>
<feature type="region of interest" description="Disordered" evidence="1">
    <location>
        <begin position="1"/>
        <end position="23"/>
    </location>
</feature>
<evidence type="ECO:0000313" key="2">
    <source>
        <dbReference type="EMBL" id="KAF2535483.1"/>
    </source>
</evidence>
<proteinExistence type="predicted"/>
<dbReference type="AlphaFoldDB" id="A0A8S9FNX7"/>
<name>A0A8S9FNX7_BRACR</name>
<sequence>MVSLRKSETPEIGAKTELQDNNSRHRAACSSSFRLRLRFFKATLPCDDNNDVEEETLGPDGPPLHIGVLVVLQSLQHLTVSFSPSISLVKFRRATLTALQTGVPGIRHSTFESLRVGRSSQSIASNLLAYEIPGTSRKTVNSVIHGFISAGRANHYMPSLKAGSIVKVGRFVVASRRDWCELGLTGKPSATSSDGGEASPCKRNPKGETFRSRLSDSQSLKSVWDSERIVEAKVIQRNIRGHNSDCDHADCTGYGSSCGNLSLDSVCKFPGLSMVTSMDPSVGELQIQDNDQDRFFGW</sequence>
<evidence type="ECO:0000313" key="3">
    <source>
        <dbReference type="Proteomes" id="UP000712281"/>
    </source>
</evidence>
<organism evidence="2 3">
    <name type="scientific">Brassica cretica</name>
    <name type="common">Mustard</name>
    <dbReference type="NCBI Taxonomy" id="69181"/>
    <lineage>
        <taxon>Eukaryota</taxon>
        <taxon>Viridiplantae</taxon>
        <taxon>Streptophyta</taxon>
        <taxon>Embryophyta</taxon>
        <taxon>Tracheophyta</taxon>
        <taxon>Spermatophyta</taxon>
        <taxon>Magnoliopsida</taxon>
        <taxon>eudicotyledons</taxon>
        <taxon>Gunneridae</taxon>
        <taxon>Pentapetalae</taxon>
        <taxon>rosids</taxon>
        <taxon>malvids</taxon>
        <taxon>Brassicales</taxon>
        <taxon>Brassicaceae</taxon>
        <taxon>Brassiceae</taxon>
        <taxon>Brassica</taxon>
    </lineage>
</organism>
<dbReference type="EMBL" id="QGKW02002228">
    <property type="protein sequence ID" value="KAF2535483.1"/>
    <property type="molecule type" value="Genomic_DNA"/>
</dbReference>